<accession>A0A0E9XL89</accession>
<reference evidence="1" key="2">
    <citation type="journal article" date="2015" name="Fish Shellfish Immunol.">
        <title>Early steps in the European eel (Anguilla anguilla)-Vibrio vulnificus interaction in the gills: Role of the RtxA13 toxin.</title>
        <authorList>
            <person name="Callol A."/>
            <person name="Pajuelo D."/>
            <person name="Ebbesson L."/>
            <person name="Teles M."/>
            <person name="MacKenzie S."/>
            <person name="Amaro C."/>
        </authorList>
    </citation>
    <scope>NUCLEOTIDE SEQUENCE</scope>
</reference>
<sequence>MGQEGSGACTDGCNQPFPALLVLQHLLHSRRLREVLCPQGSSG</sequence>
<dbReference type="AlphaFoldDB" id="A0A0E9XL89"/>
<protein>
    <submittedName>
        <fullName evidence="1">Uncharacterized protein</fullName>
    </submittedName>
</protein>
<dbReference type="EMBL" id="GBXM01005386">
    <property type="protein sequence ID" value="JAI03192.1"/>
    <property type="molecule type" value="Transcribed_RNA"/>
</dbReference>
<proteinExistence type="predicted"/>
<organism evidence="1">
    <name type="scientific">Anguilla anguilla</name>
    <name type="common">European freshwater eel</name>
    <name type="synonym">Muraena anguilla</name>
    <dbReference type="NCBI Taxonomy" id="7936"/>
    <lineage>
        <taxon>Eukaryota</taxon>
        <taxon>Metazoa</taxon>
        <taxon>Chordata</taxon>
        <taxon>Craniata</taxon>
        <taxon>Vertebrata</taxon>
        <taxon>Euteleostomi</taxon>
        <taxon>Actinopterygii</taxon>
        <taxon>Neopterygii</taxon>
        <taxon>Teleostei</taxon>
        <taxon>Anguilliformes</taxon>
        <taxon>Anguillidae</taxon>
        <taxon>Anguilla</taxon>
    </lineage>
</organism>
<name>A0A0E9XL89_ANGAN</name>
<evidence type="ECO:0000313" key="1">
    <source>
        <dbReference type="EMBL" id="JAI03192.1"/>
    </source>
</evidence>
<reference evidence="1" key="1">
    <citation type="submission" date="2014-11" db="EMBL/GenBank/DDBJ databases">
        <authorList>
            <person name="Amaro Gonzalez C."/>
        </authorList>
    </citation>
    <scope>NUCLEOTIDE SEQUENCE</scope>
</reference>